<dbReference type="AlphaFoldDB" id="A0A3B1C2N1"/>
<evidence type="ECO:0000313" key="2">
    <source>
        <dbReference type="EMBL" id="VAX17130.1"/>
    </source>
</evidence>
<reference evidence="2" key="1">
    <citation type="submission" date="2018-06" db="EMBL/GenBank/DDBJ databases">
        <authorList>
            <person name="Zhirakovskaya E."/>
        </authorList>
    </citation>
    <scope>NUCLEOTIDE SEQUENCE</scope>
</reference>
<dbReference type="GO" id="GO:0008757">
    <property type="term" value="F:S-adenosylmethionine-dependent methyltransferase activity"/>
    <property type="evidence" value="ECO:0007669"/>
    <property type="project" value="InterPro"/>
</dbReference>
<gene>
    <name evidence="2" type="ORF">MNBD_NITROSPINAE01-718</name>
</gene>
<protein>
    <recommendedName>
        <fullName evidence="1">Methyltransferase type 11 domain-containing protein</fullName>
    </recommendedName>
</protein>
<dbReference type="InterPro" id="IPR013216">
    <property type="entry name" value="Methyltransf_11"/>
</dbReference>
<organism evidence="2">
    <name type="scientific">hydrothermal vent metagenome</name>
    <dbReference type="NCBI Taxonomy" id="652676"/>
    <lineage>
        <taxon>unclassified sequences</taxon>
        <taxon>metagenomes</taxon>
        <taxon>ecological metagenomes</taxon>
    </lineage>
</organism>
<feature type="domain" description="Methyltransferase type 11" evidence="1">
    <location>
        <begin position="156"/>
        <end position="241"/>
    </location>
</feature>
<evidence type="ECO:0000259" key="1">
    <source>
        <dbReference type="Pfam" id="PF08241"/>
    </source>
</evidence>
<dbReference type="Pfam" id="PF08241">
    <property type="entry name" value="Methyltransf_11"/>
    <property type="match status" value="1"/>
</dbReference>
<dbReference type="EMBL" id="UOGC01000045">
    <property type="protein sequence ID" value="VAX17130.1"/>
    <property type="molecule type" value="Genomic_DNA"/>
</dbReference>
<dbReference type="CDD" id="cd02440">
    <property type="entry name" value="AdoMet_MTases"/>
    <property type="match status" value="1"/>
</dbReference>
<dbReference type="Gene3D" id="3.40.50.150">
    <property type="entry name" value="Vaccinia Virus protein VP39"/>
    <property type="match status" value="1"/>
</dbReference>
<proteinExistence type="predicted"/>
<sequence>MNWAYPPPVEFPDSVDNVRDFAGGLIAEILTNPPLLAKEDVNASCDGLPDHVADVLQKGQEALKAGALHEARVVLEPVAVFHPHIAALCGIACYAMGRVERAVSLWETLYRISENKDTPSLYNSLMVLRGALITQENFLHPECEAMSVLCNGRGVDVGCGGNKTCPNAIGVDLTPEGDTGKYGGQAGVESRANVVASGDYMPMFEDNSLDYVISRHNLEHYQDYIKTLFEWTRVLKPGGVLGVITPDHEWVDTISLDSTHYHVFTQASLENLFRHIPFLEPVYTGPCVPRWSIMAVVQKTSLNSRFNYNESINKREAGRVLDCMENYRREGKAVLVSELAKEAEWLIQNQQ</sequence>
<name>A0A3B1C2N1_9ZZZZ</name>
<dbReference type="InterPro" id="IPR029063">
    <property type="entry name" value="SAM-dependent_MTases_sf"/>
</dbReference>
<dbReference type="SUPFAM" id="SSF53335">
    <property type="entry name" value="S-adenosyl-L-methionine-dependent methyltransferases"/>
    <property type="match status" value="1"/>
</dbReference>
<accession>A0A3B1C2N1</accession>